<organism evidence="1 2">
    <name type="scientific">Sphingobacterium spiritivorum</name>
    <name type="common">Flavobacterium spiritivorum</name>
    <dbReference type="NCBI Taxonomy" id="258"/>
    <lineage>
        <taxon>Bacteria</taxon>
        <taxon>Pseudomonadati</taxon>
        <taxon>Bacteroidota</taxon>
        <taxon>Sphingobacteriia</taxon>
        <taxon>Sphingobacteriales</taxon>
        <taxon>Sphingobacteriaceae</taxon>
        <taxon>Sphingobacterium</taxon>
    </lineage>
</organism>
<gene>
    <name evidence="1" type="ORF">NCTC11388_03139</name>
</gene>
<dbReference type="RefSeq" id="WP_115170763.1">
    <property type="nucleotide sequence ID" value="NZ_UGYW01000002.1"/>
</dbReference>
<proteinExistence type="predicted"/>
<name>A0A380CKV1_SPHSI</name>
<dbReference type="Proteomes" id="UP000254893">
    <property type="component" value="Unassembled WGS sequence"/>
</dbReference>
<accession>A0A380CKV1</accession>
<sequence length="294" mass="33187">MYKYIITGIGILVLAGCASLKKDAKPLENRGITSSDVRFFKGEIRPEQSKACFEGAYYRKLVSSEDNWVGIEGKVLLPQIEFDKTRINPKKSKQYLDNPSVYLGGCMDGQETDIGLSWEVIKDERGVVSEERKAFRPFMRRTGHGTEQAAVFVNAPAIKDYYWYPGEEVHMSVVLIRDGLLRFVIEGAGKKFEYDFECAGYAFGRKGEFKRVNAIDQMSNEGKPAQATTTKVKGSRWFYTNLIRHEKGVLVAVPFHEERYTEMACPKAEYFDIVSAKDWTAKGGEEISISGAAY</sequence>
<dbReference type="PROSITE" id="PS51257">
    <property type="entry name" value="PROKAR_LIPOPROTEIN"/>
    <property type="match status" value="1"/>
</dbReference>
<protein>
    <submittedName>
        <fullName evidence="1">Uncharacterized protein</fullName>
    </submittedName>
</protein>
<evidence type="ECO:0000313" key="1">
    <source>
        <dbReference type="EMBL" id="SUJ21427.1"/>
    </source>
</evidence>
<dbReference type="AlphaFoldDB" id="A0A380CKV1"/>
<dbReference type="EMBL" id="UGYW01000002">
    <property type="protein sequence ID" value="SUJ21427.1"/>
    <property type="molecule type" value="Genomic_DNA"/>
</dbReference>
<reference evidence="1 2" key="1">
    <citation type="submission" date="2018-06" db="EMBL/GenBank/DDBJ databases">
        <authorList>
            <consortium name="Pathogen Informatics"/>
            <person name="Doyle S."/>
        </authorList>
    </citation>
    <scope>NUCLEOTIDE SEQUENCE [LARGE SCALE GENOMIC DNA]</scope>
    <source>
        <strain evidence="1 2">NCTC11388</strain>
    </source>
</reference>
<evidence type="ECO:0000313" key="2">
    <source>
        <dbReference type="Proteomes" id="UP000254893"/>
    </source>
</evidence>